<dbReference type="GO" id="GO:0004497">
    <property type="term" value="F:monooxygenase activity"/>
    <property type="evidence" value="ECO:0007669"/>
    <property type="project" value="UniProtKB-KW"/>
</dbReference>
<dbReference type="GO" id="GO:0046872">
    <property type="term" value="F:metal ion binding"/>
    <property type="evidence" value="ECO:0007669"/>
    <property type="project" value="UniProtKB-KW"/>
</dbReference>
<evidence type="ECO:0008006" key="19">
    <source>
        <dbReference type="Google" id="ProtNLM"/>
    </source>
</evidence>
<comment type="similarity">
    <text evidence="5 15">Belongs to the cytochrome P450 family.</text>
</comment>
<evidence type="ECO:0000256" key="8">
    <source>
        <dbReference type="ARBA" id="ARBA00022824"/>
    </source>
</evidence>
<dbReference type="PROSITE" id="PS00086">
    <property type="entry name" value="CYTOCHROME_P450"/>
    <property type="match status" value="1"/>
</dbReference>
<dbReference type="EMBL" id="JBEHCU010009393">
    <property type="protein sequence ID" value="KAL1379969.1"/>
    <property type="molecule type" value="Genomic_DNA"/>
</dbReference>
<keyword evidence="16" id="KW-0732">Signal</keyword>
<dbReference type="GO" id="GO:0005789">
    <property type="term" value="C:endoplasmic reticulum membrane"/>
    <property type="evidence" value="ECO:0007669"/>
    <property type="project" value="UniProtKB-SubCell"/>
</dbReference>
<keyword evidence="6 14" id="KW-0349">Heme</keyword>
<dbReference type="PANTHER" id="PTHR24291">
    <property type="entry name" value="CYTOCHROME P450 FAMILY 4"/>
    <property type="match status" value="1"/>
</dbReference>
<dbReference type="Proteomes" id="UP001562425">
    <property type="component" value="Unassembled WGS sequence"/>
</dbReference>
<gene>
    <name evidence="17" type="ORF">pipiens_014530</name>
</gene>
<name>A0ABD1CU57_CULPP</name>
<dbReference type="InterPro" id="IPR002401">
    <property type="entry name" value="Cyt_P450_E_grp-I"/>
</dbReference>
<sequence>MHLLLLLLLVTFLGVLFRNHRRKYSFAKLWPEMEPVYPLIGNGTIMLGKSDPDRFDMLLEVFSRSDRLIKLWAGPKLVLCTSHPDLIRQLLNNEHCLEKPFLYDFVGYYRGLFAAKYHLWHGLRKRINPAFGFRTLPQYTRIYAKCAQRMVQSLAECPNGATVNILDYAAVCTLDMSCAATLGIDVYETEGKDEIIRCLDATFDIPAKRMSNIFLHPDFVYRLTKYHAEEKQARKTVCDFFIKLILKKRAEFLSQRSEMKENRAAEENKSATFIDQLLDLETSSGDEFSQAEINDNIGAVMSGANDTGSLLVSHACLFLAFHKDIQDKLYQEIVSALPSTNSNDPDIISPESIAELTYLDRFVKECLRLTPSGPLIARENMAEITVDGVRVPPGNVFLIGLYPLHRRKDIWGSDADQFDPDRFTDERSAGRHPYAYLPFSAGRRNCIGWRQGMILTKIILIYLIRNFHFNTKIKPEELRYKFDMTLKLAFPHHVQVTKRF</sequence>
<dbReference type="PRINTS" id="PR00463">
    <property type="entry name" value="EP450I"/>
</dbReference>
<evidence type="ECO:0000256" key="3">
    <source>
        <dbReference type="ARBA" id="ARBA00004174"/>
    </source>
</evidence>
<evidence type="ECO:0000256" key="2">
    <source>
        <dbReference type="ARBA" id="ARBA00003690"/>
    </source>
</evidence>
<dbReference type="SUPFAM" id="SSF48264">
    <property type="entry name" value="Cytochrome P450"/>
    <property type="match status" value="1"/>
</dbReference>
<keyword evidence="10 15" id="KW-0560">Oxidoreductase</keyword>
<keyword evidence="12 15" id="KW-0503">Monooxygenase</keyword>
<evidence type="ECO:0000256" key="13">
    <source>
        <dbReference type="ARBA" id="ARBA00023136"/>
    </source>
</evidence>
<keyword evidence="13" id="KW-0472">Membrane</keyword>
<evidence type="ECO:0000313" key="17">
    <source>
        <dbReference type="EMBL" id="KAL1379969.1"/>
    </source>
</evidence>
<evidence type="ECO:0000256" key="11">
    <source>
        <dbReference type="ARBA" id="ARBA00023004"/>
    </source>
</evidence>
<evidence type="ECO:0000256" key="6">
    <source>
        <dbReference type="ARBA" id="ARBA00022617"/>
    </source>
</evidence>
<evidence type="ECO:0000256" key="14">
    <source>
        <dbReference type="PIRSR" id="PIRSR602401-1"/>
    </source>
</evidence>
<evidence type="ECO:0000256" key="16">
    <source>
        <dbReference type="SAM" id="SignalP"/>
    </source>
</evidence>
<keyword evidence="11 14" id="KW-0408">Iron</keyword>
<feature type="chain" id="PRO_5044815620" description="Cytochrome P450" evidence="16">
    <location>
        <begin position="18"/>
        <end position="500"/>
    </location>
</feature>
<dbReference type="PANTHER" id="PTHR24291:SF189">
    <property type="entry name" value="CYTOCHROME P450 4C3-RELATED"/>
    <property type="match status" value="1"/>
</dbReference>
<feature type="signal peptide" evidence="16">
    <location>
        <begin position="1"/>
        <end position="17"/>
    </location>
</feature>
<dbReference type="InterPro" id="IPR036396">
    <property type="entry name" value="Cyt_P450_sf"/>
</dbReference>
<evidence type="ECO:0000313" key="18">
    <source>
        <dbReference type="Proteomes" id="UP001562425"/>
    </source>
</evidence>
<evidence type="ECO:0000256" key="1">
    <source>
        <dbReference type="ARBA" id="ARBA00001971"/>
    </source>
</evidence>
<feature type="binding site" description="axial binding residue" evidence="14">
    <location>
        <position position="446"/>
    </location>
    <ligand>
        <name>heme</name>
        <dbReference type="ChEBI" id="CHEBI:30413"/>
    </ligand>
    <ligandPart>
        <name>Fe</name>
        <dbReference type="ChEBI" id="CHEBI:18248"/>
    </ligandPart>
</feature>
<accession>A0ABD1CU57</accession>
<dbReference type="AlphaFoldDB" id="A0ABD1CU57"/>
<keyword evidence="8" id="KW-0256">Endoplasmic reticulum</keyword>
<dbReference type="Pfam" id="PF00067">
    <property type="entry name" value="p450"/>
    <property type="match status" value="1"/>
</dbReference>
<proteinExistence type="inferred from homology"/>
<dbReference type="InterPro" id="IPR050196">
    <property type="entry name" value="Cytochrome_P450_Monoox"/>
</dbReference>
<evidence type="ECO:0000256" key="12">
    <source>
        <dbReference type="ARBA" id="ARBA00023033"/>
    </source>
</evidence>
<evidence type="ECO:0000256" key="10">
    <source>
        <dbReference type="ARBA" id="ARBA00023002"/>
    </source>
</evidence>
<keyword evidence="18" id="KW-1185">Reference proteome</keyword>
<comment type="subcellular location">
    <subcellularLocation>
        <location evidence="4">Endoplasmic reticulum membrane</location>
        <topology evidence="4">Peripheral membrane protein</topology>
    </subcellularLocation>
    <subcellularLocation>
        <location evidence="3">Microsome membrane</location>
        <topology evidence="3">Peripheral membrane protein</topology>
    </subcellularLocation>
</comment>
<dbReference type="InterPro" id="IPR001128">
    <property type="entry name" value="Cyt_P450"/>
</dbReference>
<organism evidence="17 18">
    <name type="scientific">Culex pipiens pipiens</name>
    <name type="common">Northern house mosquito</name>
    <dbReference type="NCBI Taxonomy" id="38569"/>
    <lineage>
        <taxon>Eukaryota</taxon>
        <taxon>Metazoa</taxon>
        <taxon>Ecdysozoa</taxon>
        <taxon>Arthropoda</taxon>
        <taxon>Hexapoda</taxon>
        <taxon>Insecta</taxon>
        <taxon>Pterygota</taxon>
        <taxon>Neoptera</taxon>
        <taxon>Endopterygota</taxon>
        <taxon>Diptera</taxon>
        <taxon>Nematocera</taxon>
        <taxon>Culicoidea</taxon>
        <taxon>Culicidae</taxon>
        <taxon>Culicinae</taxon>
        <taxon>Culicini</taxon>
        <taxon>Culex</taxon>
        <taxon>Culex</taxon>
    </lineage>
</organism>
<comment type="cofactor">
    <cofactor evidence="1 14">
        <name>heme</name>
        <dbReference type="ChEBI" id="CHEBI:30413"/>
    </cofactor>
</comment>
<keyword evidence="9" id="KW-0492">Microsome</keyword>
<dbReference type="Gene3D" id="1.10.630.10">
    <property type="entry name" value="Cytochrome P450"/>
    <property type="match status" value="1"/>
</dbReference>
<dbReference type="InterPro" id="IPR017972">
    <property type="entry name" value="Cyt_P450_CS"/>
</dbReference>
<evidence type="ECO:0000256" key="9">
    <source>
        <dbReference type="ARBA" id="ARBA00022848"/>
    </source>
</evidence>
<evidence type="ECO:0000256" key="4">
    <source>
        <dbReference type="ARBA" id="ARBA00004406"/>
    </source>
</evidence>
<comment type="caution">
    <text evidence="17">The sequence shown here is derived from an EMBL/GenBank/DDBJ whole genome shotgun (WGS) entry which is preliminary data.</text>
</comment>
<keyword evidence="7 14" id="KW-0479">Metal-binding</keyword>
<comment type="function">
    <text evidence="2">May be involved in the metabolism of insect hormones and in the breakdown of synthetic insecticides.</text>
</comment>
<evidence type="ECO:0000256" key="5">
    <source>
        <dbReference type="ARBA" id="ARBA00010617"/>
    </source>
</evidence>
<protein>
    <recommendedName>
        <fullName evidence="19">Cytochrome P450</fullName>
    </recommendedName>
</protein>
<reference evidence="17 18" key="1">
    <citation type="submission" date="2024-05" db="EMBL/GenBank/DDBJ databases">
        <title>Culex pipiens pipiens assembly and annotation.</title>
        <authorList>
            <person name="Alout H."/>
            <person name="Durand T."/>
        </authorList>
    </citation>
    <scope>NUCLEOTIDE SEQUENCE [LARGE SCALE GENOMIC DNA]</scope>
    <source>
        <strain evidence="17">HA-2024</strain>
        <tissue evidence="17">Whole body</tissue>
    </source>
</reference>
<evidence type="ECO:0000256" key="15">
    <source>
        <dbReference type="RuleBase" id="RU000461"/>
    </source>
</evidence>
<evidence type="ECO:0000256" key="7">
    <source>
        <dbReference type="ARBA" id="ARBA00022723"/>
    </source>
</evidence>